<evidence type="ECO:0000313" key="2">
    <source>
        <dbReference type="Proteomes" id="UP000271603"/>
    </source>
</evidence>
<dbReference type="Proteomes" id="UP000271603">
    <property type="component" value="Chromosome"/>
</dbReference>
<dbReference type="EC" id="1.2.5.1" evidence="1"/>
<keyword evidence="1" id="KW-0670">Pyruvate</keyword>
<gene>
    <name evidence="1" type="primary">poxB_1</name>
    <name evidence="1" type="ORF">NCTC9419_04469</name>
</gene>
<keyword evidence="1" id="KW-0830">Ubiquinone</keyword>
<reference evidence="1 2" key="1">
    <citation type="submission" date="2018-12" db="EMBL/GenBank/DDBJ databases">
        <authorList>
            <consortium name="Pathogen Informatics"/>
        </authorList>
    </citation>
    <scope>NUCLEOTIDE SEQUENCE [LARGE SCALE GENOMIC DNA]</scope>
    <source>
        <strain evidence="1 2">NCTC9419</strain>
    </source>
</reference>
<dbReference type="AlphaFoldDB" id="A0A447QS63"/>
<keyword evidence="1" id="KW-0560">Oxidoreductase</keyword>
<accession>A0A447QS63</accession>
<organism evidence="1 2">
    <name type="scientific">Serratia rubidaea</name>
    <name type="common">Serratia marinorubra</name>
    <dbReference type="NCBI Taxonomy" id="61652"/>
    <lineage>
        <taxon>Bacteria</taxon>
        <taxon>Pseudomonadati</taxon>
        <taxon>Pseudomonadota</taxon>
        <taxon>Gammaproteobacteria</taxon>
        <taxon>Enterobacterales</taxon>
        <taxon>Yersiniaceae</taxon>
        <taxon>Serratia</taxon>
    </lineage>
</organism>
<evidence type="ECO:0000313" key="1">
    <source>
        <dbReference type="EMBL" id="VEA72852.1"/>
    </source>
</evidence>
<protein>
    <submittedName>
        <fullName evidence="1">Pyruvate dehydrogenase [ubiquinone]</fullName>
        <ecNumber evidence="1">1.2.5.1</ecNumber>
    </submittedName>
</protein>
<sequence>MTAKQELAMPPQIKFEQAKGFSLYMLRAIINGRGDEVVELAKTNWRR</sequence>
<dbReference type="GO" id="GO:0052737">
    <property type="term" value="F:pyruvate dehydrogenase (quinone) activity"/>
    <property type="evidence" value="ECO:0007669"/>
    <property type="project" value="UniProtKB-EC"/>
</dbReference>
<dbReference type="EMBL" id="LR134155">
    <property type="protein sequence ID" value="VEA72852.1"/>
    <property type="molecule type" value="Genomic_DNA"/>
</dbReference>
<dbReference type="Gene3D" id="3.40.50.970">
    <property type="match status" value="1"/>
</dbReference>
<proteinExistence type="predicted"/>
<name>A0A447QS63_SERRU</name>